<name>D3BB04_HETP5</name>
<feature type="domain" description="Ribosomal RNA methyltransferase FtsJ" evidence="2">
    <location>
        <begin position="362"/>
        <end position="472"/>
    </location>
</feature>
<dbReference type="AlphaFoldDB" id="D3BB04"/>
<dbReference type="InterPro" id="IPR029063">
    <property type="entry name" value="SAM-dependent_MTases_sf"/>
</dbReference>
<organism evidence="3 4">
    <name type="scientific">Heterostelium pallidum (strain ATCC 26659 / Pp 5 / PN500)</name>
    <name type="common">Cellular slime mold</name>
    <name type="synonym">Polysphondylium pallidum</name>
    <dbReference type="NCBI Taxonomy" id="670386"/>
    <lineage>
        <taxon>Eukaryota</taxon>
        <taxon>Amoebozoa</taxon>
        <taxon>Evosea</taxon>
        <taxon>Eumycetozoa</taxon>
        <taxon>Dictyostelia</taxon>
        <taxon>Acytosteliales</taxon>
        <taxon>Acytosteliaceae</taxon>
        <taxon>Heterostelium</taxon>
    </lineage>
</organism>
<feature type="region of interest" description="Disordered" evidence="1">
    <location>
        <begin position="72"/>
        <end position="92"/>
    </location>
</feature>
<protein>
    <recommendedName>
        <fullName evidence="2">Ribosomal RNA methyltransferase FtsJ domain-containing protein</fullName>
    </recommendedName>
</protein>
<evidence type="ECO:0000313" key="4">
    <source>
        <dbReference type="Proteomes" id="UP000001396"/>
    </source>
</evidence>
<dbReference type="RefSeq" id="XP_020433858.1">
    <property type="nucleotide sequence ID" value="XM_020576609.1"/>
</dbReference>
<dbReference type="PANTHER" id="PTHR37524:SF2">
    <property type="entry name" value="RIBOSOMAL RNA METHYLTRANSFERASE FTSJ DOMAIN-CONTAINING PROTEIN"/>
    <property type="match status" value="1"/>
</dbReference>
<accession>D3BB04</accession>
<evidence type="ECO:0000256" key="1">
    <source>
        <dbReference type="SAM" id="MobiDB-lite"/>
    </source>
</evidence>
<gene>
    <name evidence="3" type="ORF">PPL_05735</name>
</gene>
<dbReference type="GO" id="GO:0008168">
    <property type="term" value="F:methyltransferase activity"/>
    <property type="evidence" value="ECO:0007669"/>
    <property type="project" value="InterPro"/>
</dbReference>
<dbReference type="EMBL" id="ADBJ01000025">
    <property type="protein sequence ID" value="EFA81741.1"/>
    <property type="molecule type" value="Genomic_DNA"/>
</dbReference>
<dbReference type="GO" id="GO:0032259">
    <property type="term" value="P:methylation"/>
    <property type="evidence" value="ECO:0007669"/>
    <property type="project" value="InterPro"/>
</dbReference>
<dbReference type="GeneID" id="31361219"/>
<evidence type="ECO:0000259" key="2">
    <source>
        <dbReference type="Pfam" id="PF01728"/>
    </source>
</evidence>
<proteinExistence type="predicted"/>
<evidence type="ECO:0000313" key="3">
    <source>
        <dbReference type="EMBL" id="EFA81741.1"/>
    </source>
</evidence>
<comment type="caution">
    <text evidence="3">The sequence shown here is derived from an EMBL/GenBank/DDBJ whole genome shotgun (WGS) entry which is preliminary data.</text>
</comment>
<dbReference type="OMA" id="YQGNEIM"/>
<dbReference type="PANTHER" id="PTHR37524">
    <property type="entry name" value="RIBOSOMAL RNA LARGE SUBUNIT METHYLTRANSFERASE M"/>
    <property type="match status" value="1"/>
</dbReference>
<dbReference type="Gene3D" id="3.40.50.150">
    <property type="entry name" value="Vaccinia Virus protein VP39"/>
    <property type="match status" value="1"/>
</dbReference>
<dbReference type="InterPro" id="IPR002877">
    <property type="entry name" value="RNA_MeTrfase_FtsJ_dom"/>
</dbReference>
<dbReference type="Pfam" id="PF01728">
    <property type="entry name" value="FtsJ"/>
    <property type="match status" value="1"/>
</dbReference>
<reference evidence="3 4" key="1">
    <citation type="journal article" date="2011" name="Genome Res.">
        <title>Phylogeny-wide analysis of social amoeba genomes highlights ancient origins for complex intercellular communication.</title>
        <authorList>
            <person name="Heidel A.J."/>
            <person name="Lawal H.M."/>
            <person name="Felder M."/>
            <person name="Schilde C."/>
            <person name="Helps N.R."/>
            <person name="Tunggal B."/>
            <person name="Rivero F."/>
            <person name="John U."/>
            <person name="Schleicher M."/>
            <person name="Eichinger L."/>
            <person name="Platzer M."/>
            <person name="Noegel A.A."/>
            <person name="Schaap P."/>
            <person name="Gloeckner G."/>
        </authorList>
    </citation>
    <scope>NUCLEOTIDE SEQUENCE [LARGE SCALE GENOMIC DNA]</scope>
    <source>
        <strain evidence="4">ATCC 26659 / Pp 5 / PN500</strain>
    </source>
</reference>
<dbReference type="FunCoup" id="D3BB04">
    <property type="interactions" value="805"/>
</dbReference>
<dbReference type="SUPFAM" id="SSF53335">
    <property type="entry name" value="S-adenosyl-L-methionine-dependent methyltransferases"/>
    <property type="match status" value="1"/>
</dbReference>
<dbReference type="Proteomes" id="UP000001396">
    <property type="component" value="Unassembled WGS sequence"/>
</dbReference>
<keyword evidence="4" id="KW-1185">Reference proteome</keyword>
<dbReference type="InParanoid" id="D3BB04"/>
<sequence length="523" mass="60458">MLSVVRNIRLCNNSHALNNKAYRSTAAIKSYCNWGILQLHLQQNHSLSQLESYQLSNKRYFSSKINDKQIDSTLQQSSTSTTSLTNNRDSSNNINNNNNLLYSLNSIIQKYEFDINKLKNNNDILISFPDQHRHLLNQLKSNRNTIVNNNKLSIFSRSSSENVDAFQNVNIDNELLGRIVETFFENKQYKSMFWAQQVLPRAFQCNGESIKDIVQDCFRYVYPMLFMAYTHSLAMNRPFKFIINSFINEDYIADKQNQSSSSSSSSSHSLGGRSNLIESLLLKELKQTRKSIYNSLLKKQDQLDLPDNQIETPYIVQLYLERSNRLFVSISKANFSKSFGWSLPLPFPAGAYQFPLDKKPPSRAYMKMLEIFGHMGRRPTKQVVELGSAPGGWTSRLLDMNESLEIQSVDRSPLESWITKAYKPPRLAHHIANGMTWRPAKPTDWLMNDMALPPLKSLEVLEEWLSKRLCQTFVWTLKFVGETDYENTIIQIKNIMSKYKVEYTIRHLVHHGNELVIIGSFIE</sequence>